<protein>
    <submittedName>
        <fullName evidence="1">DUF4197 domain-containing protein</fullName>
    </submittedName>
</protein>
<organism evidence="1 2">
    <name type="scientific">Geoalkalibacter halelectricus</name>
    <dbReference type="NCBI Taxonomy" id="2847045"/>
    <lineage>
        <taxon>Bacteria</taxon>
        <taxon>Pseudomonadati</taxon>
        <taxon>Thermodesulfobacteriota</taxon>
        <taxon>Desulfuromonadia</taxon>
        <taxon>Desulfuromonadales</taxon>
        <taxon>Geoalkalibacteraceae</taxon>
        <taxon>Geoalkalibacter</taxon>
    </lineage>
</organism>
<dbReference type="Proteomes" id="UP001060414">
    <property type="component" value="Chromosome"/>
</dbReference>
<reference evidence="1" key="1">
    <citation type="journal article" date="2022" name="Environ. Microbiol.">
        <title>Geoalkalibacter halelectricus SAP #1 sp. nov. possessing extracellular electron transfer and mineral#reducing capabilities from a haloalkaline environment.</title>
        <authorList>
            <person name="Yadav S."/>
            <person name="Singh R."/>
            <person name="Sundharam S.S."/>
            <person name="Chaudhary S."/>
            <person name="Krishnamurthi S."/>
            <person name="Patil S.A."/>
        </authorList>
    </citation>
    <scope>NUCLEOTIDE SEQUENCE</scope>
    <source>
        <strain evidence="1">SAP-1</strain>
    </source>
</reference>
<evidence type="ECO:0000313" key="2">
    <source>
        <dbReference type="Proteomes" id="UP001060414"/>
    </source>
</evidence>
<gene>
    <name evidence="1" type="ORF">L9S41_00185</name>
</gene>
<accession>A0ABY5ZKZ0</accession>
<dbReference type="Pfam" id="PF13852">
    <property type="entry name" value="DUF4197"/>
    <property type="match status" value="1"/>
</dbReference>
<dbReference type="InterPro" id="IPR025245">
    <property type="entry name" value="DUF4197"/>
</dbReference>
<dbReference type="EMBL" id="CP092109">
    <property type="protein sequence ID" value="UWZ79832.1"/>
    <property type="molecule type" value="Genomic_DNA"/>
</dbReference>
<keyword evidence="2" id="KW-1185">Reference proteome</keyword>
<sequence length="254" mass="27555">MFNLSFRSKISVSMIVVFLLGLMAASTVPAQGSWLQKGRDLLRGGSPATTGDLSNQQIAAGLKEALRVGSENVVGQLGTLNGFNADPQVRIPLPNSLERVRSTLRPLGMSPVLDDLEVRLNRAAEVATPRAKQLFLQSIEAMTLEDVMGIYNGPPDAATRYFQGKMSTPLAAEMRPIVAESLAEVGAVQSFDTVMSRYRALPLAPEIDADLTGYVVDKGMEGIFYYLAQEEAAIRQNPVKRTTELLRQVFGANP</sequence>
<dbReference type="RefSeq" id="WP_260748183.1">
    <property type="nucleotide sequence ID" value="NZ_CP092109.1"/>
</dbReference>
<name>A0ABY5ZKZ0_9BACT</name>
<evidence type="ECO:0000313" key="1">
    <source>
        <dbReference type="EMBL" id="UWZ79832.1"/>
    </source>
</evidence>
<proteinExistence type="predicted"/>